<proteinExistence type="predicted"/>
<keyword evidence="4" id="KW-1185">Reference proteome</keyword>
<evidence type="ECO:0000313" key="4">
    <source>
        <dbReference type="Proteomes" id="UP000583454"/>
    </source>
</evidence>
<dbReference type="AlphaFoldDB" id="A0A840ZPR0"/>
<gene>
    <name evidence="3" type="ORF">HNR00_003436</name>
</gene>
<feature type="compositionally biased region" description="Gly residues" evidence="1">
    <location>
        <begin position="84"/>
        <end position="95"/>
    </location>
</feature>
<evidence type="ECO:0000313" key="3">
    <source>
        <dbReference type="EMBL" id="MBB5758713.1"/>
    </source>
</evidence>
<evidence type="ECO:0000256" key="2">
    <source>
        <dbReference type="SAM" id="SignalP"/>
    </source>
</evidence>
<reference evidence="3 4" key="1">
    <citation type="submission" date="2020-08" db="EMBL/GenBank/DDBJ databases">
        <title>Genomic Encyclopedia of Type Strains, Phase IV (KMG-IV): sequencing the most valuable type-strain genomes for metagenomic binning, comparative biology and taxonomic classification.</title>
        <authorList>
            <person name="Goeker M."/>
        </authorList>
    </citation>
    <scope>NUCLEOTIDE SEQUENCE [LARGE SCALE GENOMIC DNA]</scope>
    <source>
        <strain evidence="3 4">DSM 2163</strain>
    </source>
</reference>
<dbReference type="Proteomes" id="UP000583454">
    <property type="component" value="Unassembled WGS sequence"/>
</dbReference>
<accession>A0A840ZPR0</accession>
<name>A0A840ZPR0_9HYPH</name>
<keyword evidence="2" id="KW-0732">Signal</keyword>
<dbReference type="RefSeq" id="WP_183571384.1">
    <property type="nucleotide sequence ID" value="NZ_JACHOP010000016.1"/>
</dbReference>
<sequence>MRRPVLTATVLAALCAGAASVQAQPFDGPPGRFPPGTIIQRQTNTTGNGVDYVIAPGPTGADTITTNSAAGGNAGQPERAIPQGSGGGGTGGSAR</sequence>
<comment type="caution">
    <text evidence="3">The sequence shown here is derived from an EMBL/GenBank/DDBJ whole genome shotgun (WGS) entry which is preliminary data.</text>
</comment>
<feature type="signal peptide" evidence="2">
    <location>
        <begin position="1"/>
        <end position="23"/>
    </location>
</feature>
<feature type="region of interest" description="Disordered" evidence="1">
    <location>
        <begin position="57"/>
        <end position="95"/>
    </location>
</feature>
<evidence type="ECO:0000256" key="1">
    <source>
        <dbReference type="SAM" id="MobiDB-lite"/>
    </source>
</evidence>
<feature type="chain" id="PRO_5032948998" evidence="2">
    <location>
        <begin position="24"/>
        <end position="95"/>
    </location>
</feature>
<organism evidence="3 4">
    <name type="scientific">Methylorubrum rhodinum</name>
    <dbReference type="NCBI Taxonomy" id="29428"/>
    <lineage>
        <taxon>Bacteria</taxon>
        <taxon>Pseudomonadati</taxon>
        <taxon>Pseudomonadota</taxon>
        <taxon>Alphaproteobacteria</taxon>
        <taxon>Hyphomicrobiales</taxon>
        <taxon>Methylobacteriaceae</taxon>
        <taxon>Methylorubrum</taxon>
    </lineage>
</organism>
<dbReference type="EMBL" id="JACHOP010000016">
    <property type="protein sequence ID" value="MBB5758713.1"/>
    <property type="molecule type" value="Genomic_DNA"/>
</dbReference>
<protein>
    <submittedName>
        <fullName evidence="3">Uncharacterized protein</fullName>
    </submittedName>
</protein>